<dbReference type="EMBL" id="JNAX01000014">
    <property type="protein sequence ID" value="KGG19974.1"/>
    <property type="molecule type" value="Genomic_DNA"/>
</dbReference>
<dbReference type="InterPro" id="IPR002104">
    <property type="entry name" value="Integrase_catalytic"/>
</dbReference>
<dbReference type="InterPro" id="IPR011010">
    <property type="entry name" value="DNA_brk_join_enz"/>
</dbReference>
<dbReference type="AlphaFoldDB" id="A0A0A2C5R3"/>
<organism evidence="5 6">
    <name type="scientific">Prochlorococcus marinus str. PAC1</name>
    <dbReference type="NCBI Taxonomy" id="59924"/>
    <lineage>
        <taxon>Bacteria</taxon>
        <taxon>Bacillati</taxon>
        <taxon>Cyanobacteriota</taxon>
        <taxon>Cyanophyceae</taxon>
        <taxon>Synechococcales</taxon>
        <taxon>Prochlorococcaceae</taxon>
        <taxon>Prochlorococcus</taxon>
    </lineage>
</organism>
<evidence type="ECO:0000313" key="5">
    <source>
        <dbReference type="EMBL" id="KGG19974.1"/>
    </source>
</evidence>
<dbReference type="Pfam" id="PF00589">
    <property type="entry name" value="Phage_integrase"/>
    <property type="match status" value="1"/>
</dbReference>
<evidence type="ECO:0000256" key="2">
    <source>
        <dbReference type="ARBA" id="ARBA00023125"/>
    </source>
</evidence>
<dbReference type="InterPro" id="IPR013762">
    <property type="entry name" value="Integrase-like_cat_sf"/>
</dbReference>
<reference evidence="6" key="1">
    <citation type="journal article" date="2014" name="Sci. Data">
        <title>Genomes of diverse isolates of the marine cyanobacterium Prochlorococcus.</title>
        <authorList>
            <person name="Biller S."/>
            <person name="Berube P."/>
            <person name="Thompson J."/>
            <person name="Kelly L."/>
            <person name="Roggensack S."/>
            <person name="Awad L."/>
            <person name="Roache-Johnson K."/>
            <person name="Ding H."/>
            <person name="Giovannoni S.J."/>
            <person name="Moore L.R."/>
            <person name="Chisholm S.W."/>
        </authorList>
    </citation>
    <scope>NUCLEOTIDE SEQUENCE [LARGE SCALE GENOMIC DNA]</scope>
    <source>
        <strain evidence="6">PAC1</strain>
    </source>
</reference>
<evidence type="ECO:0000256" key="1">
    <source>
        <dbReference type="ARBA" id="ARBA00008857"/>
    </source>
</evidence>
<gene>
    <name evidence="5" type="ORF">EV03_1438</name>
</gene>
<dbReference type="PANTHER" id="PTHR30349:SF41">
    <property type="entry name" value="INTEGRASE_RECOMBINASE PROTEIN MJ0367-RELATED"/>
    <property type="match status" value="1"/>
</dbReference>
<evidence type="ECO:0000256" key="3">
    <source>
        <dbReference type="ARBA" id="ARBA00023172"/>
    </source>
</evidence>
<name>A0A0A2C5R3_PROMR</name>
<accession>A0A0A2C5R3</accession>
<feature type="domain" description="Tyr recombinase" evidence="4">
    <location>
        <begin position="201"/>
        <end position="401"/>
    </location>
</feature>
<sequence length="409" mass="46446">MPVTTRTQTWVGLFREQVSQSTGGQFKVLDCRGKMRLQYRPAGGKAQSLMLPFDFDKKETSKALRRIEEIFKNFIKSKGTKTLAKAGTVTEASSSKHQIIWEELVENYRQFVPNASDATWKKSYIPVLTKAGLLMNRSKGKPQDGESLMLESLTQWEQGSRSRQISRRSLKGFLDWAVMRGKLIAAYAPPAHIPETRNPTEIGYAIADQEIIELLDLIPKGRTASEEEIYNSWRFAIQLCSVYGLRPEELRHLTIKDGIDGKELWTTYQKSKGGRKGDRTEPRKLHALFVRDLDGNPIDWNLQKRFAIGEKIPPLGKLGQGGLALGTFLKRRKYWNQLRDVVKNTKKESLKAYSFRHRYAKQSHAQGFPVANIASAMGHTVEVHLQNYARFTPDATTDLYAKSNKVKAA</sequence>
<protein>
    <submittedName>
        <fullName evidence="5">Mobile element protein</fullName>
    </submittedName>
</protein>
<comment type="similarity">
    <text evidence="1">Belongs to the 'phage' integrase family.</text>
</comment>
<keyword evidence="3" id="KW-0233">DNA recombination</keyword>
<evidence type="ECO:0000259" key="4">
    <source>
        <dbReference type="PROSITE" id="PS51898"/>
    </source>
</evidence>
<dbReference type="GO" id="GO:0006310">
    <property type="term" value="P:DNA recombination"/>
    <property type="evidence" value="ECO:0007669"/>
    <property type="project" value="UniProtKB-KW"/>
</dbReference>
<dbReference type="GO" id="GO:0003677">
    <property type="term" value="F:DNA binding"/>
    <property type="evidence" value="ECO:0007669"/>
    <property type="project" value="UniProtKB-KW"/>
</dbReference>
<dbReference type="SUPFAM" id="SSF56349">
    <property type="entry name" value="DNA breaking-rejoining enzymes"/>
    <property type="match status" value="1"/>
</dbReference>
<proteinExistence type="inferred from homology"/>
<dbReference type="RefSeq" id="WP_036906468.1">
    <property type="nucleotide sequence ID" value="NZ_CP138967.1"/>
</dbReference>
<dbReference type="Gene3D" id="1.10.443.10">
    <property type="entry name" value="Intergrase catalytic core"/>
    <property type="match status" value="1"/>
</dbReference>
<dbReference type="PANTHER" id="PTHR30349">
    <property type="entry name" value="PHAGE INTEGRASE-RELATED"/>
    <property type="match status" value="1"/>
</dbReference>
<dbReference type="Proteomes" id="UP000030392">
    <property type="component" value="Unassembled WGS sequence"/>
</dbReference>
<dbReference type="PROSITE" id="PS51898">
    <property type="entry name" value="TYR_RECOMBINASE"/>
    <property type="match status" value="1"/>
</dbReference>
<comment type="caution">
    <text evidence="5">The sequence shown here is derived from an EMBL/GenBank/DDBJ whole genome shotgun (WGS) entry which is preliminary data.</text>
</comment>
<keyword evidence="2" id="KW-0238">DNA-binding</keyword>
<dbReference type="GO" id="GO:0015074">
    <property type="term" value="P:DNA integration"/>
    <property type="evidence" value="ECO:0007669"/>
    <property type="project" value="InterPro"/>
</dbReference>
<evidence type="ECO:0000313" key="6">
    <source>
        <dbReference type="Proteomes" id="UP000030392"/>
    </source>
</evidence>
<dbReference type="InterPro" id="IPR050090">
    <property type="entry name" value="Tyrosine_recombinase_XerCD"/>
</dbReference>